<feature type="domain" description="Aldehyde dehydrogenase" evidence="5">
    <location>
        <begin position="275"/>
        <end position="706"/>
    </location>
</feature>
<dbReference type="GO" id="GO:0006081">
    <property type="term" value="P:aldehyde metabolic process"/>
    <property type="evidence" value="ECO:0007669"/>
    <property type="project" value="InterPro"/>
</dbReference>
<dbReference type="CDD" id="cd07136">
    <property type="entry name" value="ALDH_YwdH-P39616"/>
    <property type="match status" value="1"/>
</dbReference>
<feature type="compositionally biased region" description="Basic and acidic residues" evidence="4">
    <location>
        <begin position="246"/>
        <end position="258"/>
    </location>
</feature>
<comment type="similarity">
    <text evidence="1">Belongs to the aldehyde dehydrogenase family.</text>
</comment>
<keyword evidence="3" id="KW-0520">NAD</keyword>
<feature type="compositionally biased region" description="Basic and acidic residues" evidence="4">
    <location>
        <begin position="90"/>
        <end position="110"/>
    </location>
</feature>
<evidence type="ECO:0000313" key="6">
    <source>
        <dbReference type="EMBL" id="DAF45331.1"/>
    </source>
</evidence>
<dbReference type="FunFam" id="3.40.605.10:FF:000004">
    <property type="entry name" value="Aldehyde dehydrogenase"/>
    <property type="match status" value="1"/>
</dbReference>
<feature type="compositionally biased region" description="Low complexity" evidence="4">
    <location>
        <begin position="55"/>
        <end position="64"/>
    </location>
</feature>
<dbReference type="EMBL" id="BK032514">
    <property type="protein sequence ID" value="DAF45331.1"/>
    <property type="molecule type" value="Genomic_DNA"/>
</dbReference>
<accession>A0A8S5S3D9</accession>
<name>A0A8S5S3D9_9CAUD</name>
<dbReference type="PANTHER" id="PTHR43570:SF16">
    <property type="entry name" value="ALDEHYDE DEHYDROGENASE TYPE III, ISOFORM Q"/>
    <property type="match status" value="1"/>
</dbReference>
<feature type="region of interest" description="Disordered" evidence="4">
    <location>
        <begin position="1"/>
        <end position="147"/>
    </location>
</feature>
<evidence type="ECO:0000256" key="1">
    <source>
        <dbReference type="ARBA" id="ARBA00009986"/>
    </source>
</evidence>
<dbReference type="PANTHER" id="PTHR43570">
    <property type="entry name" value="ALDEHYDE DEHYDROGENASE"/>
    <property type="match status" value="1"/>
</dbReference>
<organism evidence="6">
    <name type="scientific">Siphoviridae sp. ctBLh2</name>
    <dbReference type="NCBI Taxonomy" id="2827803"/>
    <lineage>
        <taxon>Viruses</taxon>
        <taxon>Duplodnaviria</taxon>
        <taxon>Heunggongvirae</taxon>
        <taxon>Uroviricota</taxon>
        <taxon>Caudoviricetes</taxon>
    </lineage>
</organism>
<sequence>MRADHRRRLGHRPDHGPAGARTGCPQGRRMGHRRAQHRRLAGGLRRPGTDGGLPRGRLGPPAGRGDLRPHDGRMRSGGDPHQLRRHHHRQQDLRPPDPRRDRTHDGRQCHGPDVPHAAGPARHAGAQRGAHLQHRLGRRDDLQSPHVGLRRKQVGRHRMVGLPAHRAAGGPQRGACHHRSPLLHRHGHVRRCPFASGADPRSREDGPPHRACRRAQPHLPRSAVGIPLHPSGPGTAARQAVRCPGRQRDGDLPHDGPLHRTTHPRPHIQPINRSAMTPASTSSDRIAAIRAAQNAYFRTGATLPAGFRRTMLRRLEQALVQWEGALCEALWLDLHKSPEEAYLTELSIVRGEVRHHLRHLGRWMRPEHRPTPLKLQPSSSRILSEPLGTALIVAPWNYPVQLLLNPLVGAISAGCTAVLKPSPYTPHVADTLARMIAQIYDEEYVAVVQGHRDVNTLLLRERWDLIFFTGSPELGRIVMEAAAHHLTPVVLELGGKSPCIVDHGADIGIAARRIAWGKTLNAGQTCIAPDYLLLHRSLLEEFPAAYARAIRQLHGDDPQRSRHYVRLVNDRAFDRVAGYLRQGKILTGGRTDRSERYIEPTLLAEVDPDAPVMREEIFGPVLPVIPFDTAQQAVEFVTSREKPLALYYFGPERTGRDVLLHTSSGGACLNDTIMHIANEQIPFGGVGNSGMGRYHGRDSFDAFSHRRATVTTPTWIDPPFRYMPYRFFRWVKRIL</sequence>
<feature type="compositionally biased region" description="Basic residues" evidence="4">
    <location>
        <begin position="29"/>
        <end position="40"/>
    </location>
</feature>
<protein>
    <recommendedName>
        <fullName evidence="5">Aldehyde dehydrogenase domain-containing protein</fullName>
    </recommendedName>
</protein>
<dbReference type="InterPro" id="IPR016163">
    <property type="entry name" value="Ald_DH_C"/>
</dbReference>
<evidence type="ECO:0000259" key="5">
    <source>
        <dbReference type="Pfam" id="PF00171"/>
    </source>
</evidence>
<reference evidence="6" key="1">
    <citation type="journal article" date="2021" name="Proc. Natl. Acad. Sci. U.S.A.">
        <title>A Catalog of Tens of Thousands of Viruses from Human Metagenomes Reveals Hidden Associations with Chronic Diseases.</title>
        <authorList>
            <person name="Tisza M.J."/>
            <person name="Buck C.B."/>
        </authorList>
    </citation>
    <scope>NUCLEOTIDE SEQUENCE</scope>
    <source>
        <strain evidence="6">CtBLh2</strain>
    </source>
</reference>
<feature type="compositionally biased region" description="Polar residues" evidence="4">
    <location>
        <begin position="271"/>
        <end position="283"/>
    </location>
</feature>
<dbReference type="InterPro" id="IPR012394">
    <property type="entry name" value="Aldehyde_DH_NAD(P)"/>
</dbReference>
<dbReference type="InterPro" id="IPR016161">
    <property type="entry name" value="Ald_DH/histidinol_DH"/>
</dbReference>
<proteinExistence type="inferred from homology"/>
<keyword evidence="2" id="KW-0560">Oxidoreductase</keyword>
<dbReference type="FunFam" id="3.40.309.10:FF:000003">
    <property type="entry name" value="Aldehyde dehydrogenase"/>
    <property type="match status" value="1"/>
</dbReference>
<dbReference type="Gene3D" id="3.40.309.10">
    <property type="entry name" value="Aldehyde Dehydrogenase, Chain A, domain 2"/>
    <property type="match status" value="1"/>
</dbReference>
<feature type="compositionally biased region" description="Basic residues" evidence="4">
    <location>
        <begin position="1"/>
        <end position="10"/>
    </location>
</feature>
<dbReference type="InterPro" id="IPR015590">
    <property type="entry name" value="Aldehyde_DH_dom"/>
</dbReference>
<dbReference type="PROSITE" id="PS00687">
    <property type="entry name" value="ALDEHYDE_DEHYDR_GLU"/>
    <property type="match status" value="1"/>
</dbReference>
<evidence type="ECO:0000256" key="3">
    <source>
        <dbReference type="ARBA" id="ARBA00023027"/>
    </source>
</evidence>
<dbReference type="InterPro" id="IPR016162">
    <property type="entry name" value="Ald_DH_N"/>
</dbReference>
<evidence type="ECO:0000256" key="2">
    <source>
        <dbReference type="ARBA" id="ARBA00023002"/>
    </source>
</evidence>
<dbReference type="Pfam" id="PF00171">
    <property type="entry name" value="Aldedh"/>
    <property type="match status" value="1"/>
</dbReference>
<dbReference type="InterPro" id="IPR029510">
    <property type="entry name" value="Ald_DH_CS_GLU"/>
</dbReference>
<feature type="region of interest" description="Disordered" evidence="4">
    <location>
        <begin position="193"/>
        <end position="283"/>
    </location>
</feature>
<feature type="compositionally biased region" description="Basic and acidic residues" evidence="4">
    <location>
        <begin position="65"/>
        <end position="82"/>
    </location>
</feature>
<dbReference type="GO" id="GO:0004029">
    <property type="term" value="F:aldehyde dehydrogenase (NAD+) activity"/>
    <property type="evidence" value="ECO:0007669"/>
    <property type="project" value="TreeGrafter"/>
</dbReference>
<dbReference type="Gene3D" id="3.40.605.10">
    <property type="entry name" value="Aldehyde Dehydrogenase, Chain A, domain 1"/>
    <property type="match status" value="1"/>
</dbReference>
<dbReference type="SUPFAM" id="SSF53720">
    <property type="entry name" value="ALDH-like"/>
    <property type="match status" value="1"/>
</dbReference>
<evidence type="ECO:0000256" key="4">
    <source>
        <dbReference type="SAM" id="MobiDB-lite"/>
    </source>
</evidence>
<feature type="compositionally biased region" description="Low complexity" evidence="4">
    <location>
        <begin position="115"/>
        <end position="130"/>
    </location>
</feature>